<evidence type="ECO:0000313" key="2">
    <source>
        <dbReference type="Proteomes" id="UP000663882"/>
    </source>
</evidence>
<dbReference type="OrthoDB" id="10050533at2759"/>
<evidence type="ECO:0000313" key="1">
    <source>
        <dbReference type="EMBL" id="CAF1062506.1"/>
    </source>
</evidence>
<name>A0A814LBN3_9BILA</name>
<dbReference type="EMBL" id="CAJNOO010000923">
    <property type="protein sequence ID" value="CAF1062506.1"/>
    <property type="molecule type" value="Genomic_DNA"/>
</dbReference>
<proteinExistence type="predicted"/>
<dbReference type="Proteomes" id="UP000663882">
    <property type="component" value="Unassembled WGS sequence"/>
</dbReference>
<reference evidence="1" key="1">
    <citation type="submission" date="2021-02" db="EMBL/GenBank/DDBJ databases">
        <authorList>
            <person name="Nowell W R."/>
        </authorList>
    </citation>
    <scope>NUCLEOTIDE SEQUENCE</scope>
</reference>
<gene>
    <name evidence="1" type="ORF">RFH988_LOCUS17333</name>
</gene>
<accession>A0A814LBN3</accession>
<sequence>MNPMERFRSNLKVACMLKIEPETWFSPHLAAYIRHVASYYQVDAHAMVLAIINGITSTCRSTYVNRTSHFMVPCNLYNILVARSGYSKSNILDLAQLIGETAAVYFQQSEENKEDEIREENSSEISGSSVVSTATTKNVLRKSIKVVFNDGTPAGILNNLKQCARTMHLREADVTLKSFGLLLPSSFDITPSKVDSFRSTLMTLHEKPSHFCRILKNEEIDISGSKLSIFGASTGDLVAAESVRQTASLSADALFERFLLWPLDGELIPNEKCITSIDYSQFCSLEQFSVLCGFFADLILELEPNGKQILADQGIWKNAIQTKLKRKRYEHRDHADVQHYQSKYSRYGSGRPVKEMTGEVAQRDRQKQILLTNYDDDTLNSIQMKVNQLRDDSAIDINARVQLWKETIHVRRKNIRERPTSEIVEEFSRYADPILIFEEVKMTMVIDLRAIVRQQIPVSLDKMVTTTAVITDSPPIQLIRVLCRQFEESVHHIYCNSVSVFMYFFRDETRFTSV</sequence>
<comment type="caution">
    <text evidence="1">The sequence shown here is derived from an EMBL/GenBank/DDBJ whole genome shotgun (WGS) entry which is preliminary data.</text>
</comment>
<protein>
    <recommendedName>
        <fullName evidence="3">DUF3987 domain-containing protein</fullName>
    </recommendedName>
</protein>
<dbReference type="AlphaFoldDB" id="A0A814LBN3"/>
<organism evidence="1 2">
    <name type="scientific">Rotaria sordida</name>
    <dbReference type="NCBI Taxonomy" id="392033"/>
    <lineage>
        <taxon>Eukaryota</taxon>
        <taxon>Metazoa</taxon>
        <taxon>Spiralia</taxon>
        <taxon>Gnathifera</taxon>
        <taxon>Rotifera</taxon>
        <taxon>Eurotatoria</taxon>
        <taxon>Bdelloidea</taxon>
        <taxon>Philodinida</taxon>
        <taxon>Philodinidae</taxon>
        <taxon>Rotaria</taxon>
    </lineage>
</organism>
<evidence type="ECO:0008006" key="3">
    <source>
        <dbReference type="Google" id="ProtNLM"/>
    </source>
</evidence>